<dbReference type="GO" id="GO:0042597">
    <property type="term" value="C:periplasmic space"/>
    <property type="evidence" value="ECO:0007669"/>
    <property type="project" value="InterPro"/>
</dbReference>
<proteinExistence type="predicted"/>
<dbReference type="Gene3D" id="1.20.120.10">
    <property type="entry name" value="Cytochrome c/b562"/>
    <property type="match status" value="1"/>
</dbReference>
<dbReference type="GO" id="GO:0022900">
    <property type="term" value="P:electron transport chain"/>
    <property type="evidence" value="ECO:0007669"/>
    <property type="project" value="InterPro"/>
</dbReference>
<evidence type="ECO:0000256" key="3">
    <source>
        <dbReference type="ARBA" id="ARBA00022723"/>
    </source>
</evidence>
<reference evidence="9" key="1">
    <citation type="submission" date="2013-03" db="EMBL/GenBank/DDBJ databases">
        <title>Genome Sequence of the Profundibacterium mesophilum strain KAUST100406-0324T from Red Sea, a novel genus in the family Rhodobacteraceae.</title>
        <authorList>
            <person name="Essack M."/>
            <person name="Alam I."/>
            <person name="Lafi F."/>
            <person name="Alawi W."/>
            <person name="Kamanu F."/>
            <person name="Al-Suwailem A."/>
            <person name="Lee O.O."/>
            <person name="Xu Y."/>
            <person name="Bajic V."/>
            <person name="Qian P.-Y."/>
            <person name="Archer J."/>
        </authorList>
    </citation>
    <scope>NUCLEOTIDE SEQUENCE</scope>
    <source>
        <strain evidence="9">KAUST100406-0324</strain>
    </source>
</reference>
<dbReference type="GO" id="GO:0009055">
    <property type="term" value="F:electron transfer activity"/>
    <property type="evidence" value="ECO:0007669"/>
    <property type="project" value="InterPro"/>
</dbReference>
<evidence type="ECO:0000256" key="8">
    <source>
        <dbReference type="SAM" id="SignalP"/>
    </source>
</evidence>
<keyword evidence="8" id="KW-0732">Signal</keyword>
<dbReference type="EMBL" id="APKE01000002">
    <property type="protein sequence ID" value="KAF0677475.1"/>
    <property type="molecule type" value="Genomic_DNA"/>
</dbReference>
<evidence type="ECO:0000256" key="2">
    <source>
        <dbReference type="ARBA" id="ARBA00022617"/>
    </source>
</evidence>
<dbReference type="Proteomes" id="UP000698242">
    <property type="component" value="Unassembled WGS sequence"/>
</dbReference>
<dbReference type="PROSITE" id="PS51009">
    <property type="entry name" value="CYTCII"/>
    <property type="match status" value="1"/>
</dbReference>
<feature type="binding site" description="axial binding residue" evidence="6">
    <location>
        <position position="154"/>
    </location>
    <ligand>
        <name>heme c</name>
        <dbReference type="ChEBI" id="CHEBI:61717"/>
    </ligand>
    <ligandPart>
        <name>Fe</name>
        <dbReference type="ChEBI" id="CHEBI:18248"/>
    </ligandPart>
</feature>
<evidence type="ECO:0000313" key="10">
    <source>
        <dbReference type="Proteomes" id="UP000698242"/>
    </source>
</evidence>
<evidence type="ECO:0000313" key="9">
    <source>
        <dbReference type="EMBL" id="KAF0677475.1"/>
    </source>
</evidence>
<dbReference type="GO" id="GO:0005506">
    <property type="term" value="F:iron ion binding"/>
    <property type="evidence" value="ECO:0007669"/>
    <property type="project" value="InterPro"/>
</dbReference>
<evidence type="ECO:0000256" key="7">
    <source>
        <dbReference type="PIRSR" id="PIRSR000027-2"/>
    </source>
</evidence>
<protein>
    <submittedName>
        <fullName evidence="9">Cytochrome c-554</fullName>
    </submittedName>
</protein>
<keyword evidence="2 7" id="KW-0349">Heme</keyword>
<evidence type="ECO:0000256" key="5">
    <source>
        <dbReference type="ARBA" id="ARBA00023004"/>
    </source>
</evidence>
<dbReference type="GO" id="GO:0020037">
    <property type="term" value="F:heme binding"/>
    <property type="evidence" value="ECO:0007669"/>
    <property type="project" value="InterPro"/>
</dbReference>
<keyword evidence="4" id="KW-0249">Electron transport</keyword>
<dbReference type="Pfam" id="PF01322">
    <property type="entry name" value="Cytochrom_C_2"/>
    <property type="match status" value="1"/>
</dbReference>
<dbReference type="AlphaFoldDB" id="A0A921TCS8"/>
<dbReference type="PRINTS" id="PR00608">
    <property type="entry name" value="CYTCHROMECII"/>
</dbReference>
<keyword evidence="3 6" id="KW-0479">Metal-binding</keyword>
<organism evidence="9 10">
    <name type="scientific">Profundibacterium mesophilum KAUST100406-0324</name>
    <dbReference type="NCBI Taxonomy" id="1037889"/>
    <lineage>
        <taxon>Bacteria</taxon>
        <taxon>Pseudomonadati</taxon>
        <taxon>Pseudomonadota</taxon>
        <taxon>Alphaproteobacteria</taxon>
        <taxon>Rhodobacterales</taxon>
        <taxon>Roseobacteraceae</taxon>
        <taxon>Profundibacterium</taxon>
    </lineage>
</organism>
<accession>A0A921TCS8</accession>
<sequence>MTHTIPLRLALGLALPFAVLAGIATAESHADKAGMAAMKARQAHMSLYAYNLGQLGGMAKEQMPYDAQAAGAAASNLAALARLDQQGYWPEGTAHGEMEGSDALPEIWTSMEDFDAKSEALVQAADTLEAQAGTDLAGLQSAMGDVGKACGACHKLYRKSDD</sequence>
<feature type="binding site" description="covalent" evidence="7">
    <location>
        <position position="153"/>
    </location>
    <ligand>
        <name>heme c</name>
        <dbReference type="ChEBI" id="CHEBI:61717"/>
    </ligand>
</feature>
<evidence type="ECO:0000256" key="1">
    <source>
        <dbReference type="ARBA" id="ARBA00022448"/>
    </source>
</evidence>
<feature type="binding site" description="covalent" evidence="7">
    <location>
        <position position="150"/>
    </location>
    <ligand>
        <name>heme c</name>
        <dbReference type="ChEBI" id="CHEBI:61717"/>
    </ligand>
</feature>
<dbReference type="InterPro" id="IPR012127">
    <property type="entry name" value="Cyt_c_prime"/>
</dbReference>
<keyword evidence="1" id="KW-0813">Transport</keyword>
<dbReference type="InterPro" id="IPR010980">
    <property type="entry name" value="Cyt_c/b562"/>
</dbReference>
<dbReference type="SUPFAM" id="SSF47175">
    <property type="entry name" value="Cytochromes"/>
    <property type="match status" value="1"/>
</dbReference>
<keyword evidence="5 6" id="KW-0408">Iron</keyword>
<dbReference type="InterPro" id="IPR015984">
    <property type="entry name" value="Cyt_c_prime_subgr"/>
</dbReference>
<keyword evidence="10" id="KW-1185">Reference proteome</keyword>
<comment type="caution">
    <text evidence="9">The sequence shown here is derived from an EMBL/GenBank/DDBJ whole genome shotgun (WGS) entry which is preliminary data.</text>
</comment>
<comment type="PTM">
    <text evidence="7">Binds 1 heme group per subunit.</text>
</comment>
<evidence type="ECO:0000256" key="6">
    <source>
        <dbReference type="PIRSR" id="PIRSR000027-1"/>
    </source>
</evidence>
<gene>
    <name evidence="9" type="primary">cycF</name>
    <name evidence="9" type="ORF">PMES_00168</name>
</gene>
<dbReference type="PIRSF" id="PIRSF000027">
    <property type="entry name" value="Cytc_c_prime"/>
    <property type="match status" value="1"/>
</dbReference>
<evidence type="ECO:0000256" key="4">
    <source>
        <dbReference type="ARBA" id="ARBA00022982"/>
    </source>
</evidence>
<dbReference type="InterPro" id="IPR002321">
    <property type="entry name" value="Cyt_c_II"/>
</dbReference>
<feature type="signal peptide" evidence="8">
    <location>
        <begin position="1"/>
        <end position="21"/>
    </location>
</feature>
<dbReference type="RefSeq" id="WP_159963639.1">
    <property type="nucleotide sequence ID" value="NZ_APKE01000002.1"/>
</dbReference>
<name>A0A921TCS8_9RHOB</name>
<feature type="chain" id="PRO_5037402583" evidence="8">
    <location>
        <begin position="22"/>
        <end position="162"/>
    </location>
</feature>
<dbReference type="OrthoDB" id="7596534at2"/>